<dbReference type="InterPro" id="IPR043128">
    <property type="entry name" value="Rev_trsase/Diguanyl_cyclase"/>
</dbReference>
<sequence length="166" mass="18556">MVGKPMRIHVKEGSRTMRHSHTEAGSLAFQRQVQGNLSRTTRQGIIKPAGDDPSEWCHPLVVVAKDKGVRITVDLTKLNSPNRPAQTPSCPTPFTAVRSCQPVTRFFTTADALCGYWQLETTRGRPTPDDPFITPYGRFSTLQRGPWVSQLPRRLLSSTATWPCRV</sequence>
<dbReference type="Gene3D" id="3.30.70.270">
    <property type="match status" value="1"/>
</dbReference>
<dbReference type="OrthoDB" id="6377591at2759"/>
<accession>A0A8J5D1S1</accession>
<evidence type="ECO:0000313" key="2">
    <source>
        <dbReference type="Proteomes" id="UP000770661"/>
    </source>
</evidence>
<reference evidence="1" key="1">
    <citation type="submission" date="2020-07" db="EMBL/GenBank/DDBJ databases">
        <title>The High-quality genome of the commercially important snow crab, Chionoecetes opilio.</title>
        <authorList>
            <person name="Jeong J.-H."/>
            <person name="Ryu S."/>
        </authorList>
    </citation>
    <scope>NUCLEOTIDE SEQUENCE</scope>
    <source>
        <strain evidence="1">MADBK_172401_WGS</strain>
        <tissue evidence="1">Digestive gland</tissue>
    </source>
</reference>
<dbReference type="AlphaFoldDB" id="A0A8J5D1S1"/>
<name>A0A8J5D1S1_CHIOP</name>
<dbReference type="Proteomes" id="UP000770661">
    <property type="component" value="Unassembled WGS sequence"/>
</dbReference>
<comment type="caution">
    <text evidence="1">The sequence shown here is derived from an EMBL/GenBank/DDBJ whole genome shotgun (WGS) entry which is preliminary data.</text>
</comment>
<dbReference type="GO" id="GO:0071897">
    <property type="term" value="P:DNA biosynthetic process"/>
    <property type="evidence" value="ECO:0007669"/>
    <property type="project" value="UniProtKB-ARBA"/>
</dbReference>
<gene>
    <name evidence="1" type="ORF">GWK47_038628</name>
</gene>
<proteinExistence type="predicted"/>
<dbReference type="SUPFAM" id="SSF56672">
    <property type="entry name" value="DNA/RNA polymerases"/>
    <property type="match status" value="1"/>
</dbReference>
<dbReference type="InterPro" id="IPR043502">
    <property type="entry name" value="DNA/RNA_pol_sf"/>
</dbReference>
<organism evidence="1 2">
    <name type="scientific">Chionoecetes opilio</name>
    <name type="common">Atlantic snow crab</name>
    <name type="synonym">Cancer opilio</name>
    <dbReference type="NCBI Taxonomy" id="41210"/>
    <lineage>
        <taxon>Eukaryota</taxon>
        <taxon>Metazoa</taxon>
        <taxon>Ecdysozoa</taxon>
        <taxon>Arthropoda</taxon>
        <taxon>Crustacea</taxon>
        <taxon>Multicrustacea</taxon>
        <taxon>Malacostraca</taxon>
        <taxon>Eumalacostraca</taxon>
        <taxon>Eucarida</taxon>
        <taxon>Decapoda</taxon>
        <taxon>Pleocyemata</taxon>
        <taxon>Brachyura</taxon>
        <taxon>Eubrachyura</taxon>
        <taxon>Majoidea</taxon>
        <taxon>Majidae</taxon>
        <taxon>Chionoecetes</taxon>
    </lineage>
</organism>
<protein>
    <submittedName>
        <fullName evidence="1">Uncharacterized protein</fullName>
    </submittedName>
</protein>
<evidence type="ECO:0000313" key="1">
    <source>
        <dbReference type="EMBL" id="KAG0725445.1"/>
    </source>
</evidence>
<dbReference type="EMBL" id="JACEEZ010005636">
    <property type="protein sequence ID" value="KAG0725445.1"/>
    <property type="molecule type" value="Genomic_DNA"/>
</dbReference>
<dbReference type="Gene3D" id="3.10.10.10">
    <property type="entry name" value="HIV Type 1 Reverse Transcriptase, subunit A, domain 1"/>
    <property type="match status" value="1"/>
</dbReference>
<keyword evidence="2" id="KW-1185">Reference proteome</keyword>